<dbReference type="EnsemblPlants" id="OB08G29770.1">
    <property type="protein sequence ID" value="OB08G29770.1"/>
    <property type="gene ID" value="OB08G29770"/>
</dbReference>
<organism evidence="1">
    <name type="scientific">Oryza brachyantha</name>
    <name type="common">malo sina</name>
    <dbReference type="NCBI Taxonomy" id="4533"/>
    <lineage>
        <taxon>Eukaryota</taxon>
        <taxon>Viridiplantae</taxon>
        <taxon>Streptophyta</taxon>
        <taxon>Embryophyta</taxon>
        <taxon>Tracheophyta</taxon>
        <taxon>Spermatophyta</taxon>
        <taxon>Magnoliopsida</taxon>
        <taxon>Liliopsida</taxon>
        <taxon>Poales</taxon>
        <taxon>Poaceae</taxon>
        <taxon>BOP clade</taxon>
        <taxon>Oryzoideae</taxon>
        <taxon>Oryzeae</taxon>
        <taxon>Oryzinae</taxon>
        <taxon>Oryza</taxon>
    </lineage>
</organism>
<reference evidence="1" key="1">
    <citation type="journal article" date="2013" name="Nat. Commun.">
        <title>Whole-genome sequencing of Oryza brachyantha reveals mechanisms underlying Oryza genome evolution.</title>
        <authorList>
            <person name="Chen J."/>
            <person name="Huang Q."/>
            <person name="Gao D."/>
            <person name="Wang J."/>
            <person name="Lang Y."/>
            <person name="Liu T."/>
            <person name="Li B."/>
            <person name="Bai Z."/>
            <person name="Luis Goicoechea J."/>
            <person name="Liang C."/>
            <person name="Chen C."/>
            <person name="Zhang W."/>
            <person name="Sun S."/>
            <person name="Liao Y."/>
            <person name="Zhang X."/>
            <person name="Yang L."/>
            <person name="Song C."/>
            <person name="Wang M."/>
            <person name="Shi J."/>
            <person name="Liu G."/>
            <person name="Liu J."/>
            <person name="Zhou H."/>
            <person name="Zhou W."/>
            <person name="Yu Q."/>
            <person name="An N."/>
            <person name="Chen Y."/>
            <person name="Cai Q."/>
            <person name="Wang B."/>
            <person name="Liu B."/>
            <person name="Min J."/>
            <person name="Huang Y."/>
            <person name="Wu H."/>
            <person name="Li Z."/>
            <person name="Zhang Y."/>
            <person name="Yin Y."/>
            <person name="Song W."/>
            <person name="Jiang J."/>
            <person name="Jackson S.A."/>
            <person name="Wing R.A."/>
            <person name="Wang J."/>
            <person name="Chen M."/>
        </authorList>
    </citation>
    <scope>NUCLEOTIDE SEQUENCE [LARGE SCALE GENOMIC DNA]</scope>
    <source>
        <strain evidence="1">cv. IRGC 101232</strain>
    </source>
</reference>
<sequence length="77" mass="8805">MHVNAWAFVEVGKALMHGVAEIKQDERALELLLHCFPLLFLPKCNLAAWLAHDLINAALDNPNPLQALTHRLNDRRW</sequence>
<reference evidence="1" key="2">
    <citation type="submission" date="2013-04" db="UniProtKB">
        <authorList>
            <consortium name="EnsemblPlants"/>
        </authorList>
    </citation>
    <scope>IDENTIFICATION</scope>
</reference>
<name>J3MV46_ORYBR</name>
<proteinExistence type="predicted"/>
<evidence type="ECO:0000313" key="2">
    <source>
        <dbReference type="Proteomes" id="UP000006038"/>
    </source>
</evidence>
<evidence type="ECO:0000313" key="1">
    <source>
        <dbReference type="EnsemblPlants" id="OB08G29770.1"/>
    </source>
</evidence>
<dbReference type="Gramene" id="OB08G29770.1">
    <property type="protein sequence ID" value="OB08G29770.1"/>
    <property type="gene ID" value="OB08G29770"/>
</dbReference>
<dbReference type="Proteomes" id="UP000006038">
    <property type="component" value="Chromosome 8"/>
</dbReference>
<accession>J3MV46</accession>
<dbReference type="AlphaFoldDB" id="J3MV46"/>
<protein>
    <submittedName>
        <fullName evidence="1">Uncharacterized protein</fullName>
    </submittedName>
</protein>
<keyword evidence="2" id="KW-1185">Reference proteome</keyword>
<dbReference type="HOGENOM" id="CLU_2642080_0_0_1"/>